<dbReference type="AlphaFoldDB" id="A0A397B305"/>
<protein>
    <submittedName>
        <fullName evidence="1">Uncharacterized protein</fullName>
    </submittedName>
</protein>
<comment type="caution">
    <text evidence="1">The sequence shown here is derived from an EMBL/GenBank/DDBJ whole genome shotgun (WGS) entry which is preliminary data.</text>
</comment>
<sequence>MPATLCVLVLTVPYLTSMPLTHKRRESAIMASPRRNQSNLLVMTAMIAMGLVPTMALVANIDADNDPLVVLEMEGGTTSMTTPVTIIATANAVKATAALILEVRLPLYPPRPLFQIPANLTKMGISLFPTSAFSAIRSDIHTAASETPLKVVLQRPPKYVDGVRPHPAFQVVVGIRRFRLHADLRYCESNPSDAPLPMLVTYRPNDFPALREHWIVDSGASASSNTPSSVSMSVAQDKLCLHECRPGYAWFAYSYCSNRLPNQSRG</sequence>
<proteinExistence type="predicted"/>
<evidence type="ECO:0000313" key="2">
    <source>
        <dbReference type="Proteomes" id="UP000266239"/>
    </source>
</evidence>
<reference evidence="1 2" key="1">
    <citation type="submission" date="2018-08" db="EMBL/GenBank/DDBJ databases">
        <title>Aphanomyces genome sequencing and annotation.</title>
        <authorList>
            <person name="Minardi D."/>
            <person name="Oidtmann B."/>
            <person name="Van Der Giezen M."/>
            <person name="Studholme D.J."/>
        </authorList>
    </citation>
    <scope>NUCLEOTIDE SEQUENCE [LARGE SCALE GENOMIC DNA]</scope>
    <source>
        <strain evidence="1 2">Yx</strain>
    </source>
</reference>
<name>A0A397B305_APHAT</name>
<evidence type="ECO:0000313" key="1">
    <source>
        <dbReference type="EMBL" id="RHY14549.1"/>
    </source>
</evidence>
<accession>A0A397B305</accession>
<organism evidence="1 2">
    <name type="scientific">Aphanomyces astaci</name>
    <name type="common">Crayfish plague agent</name>
    <dbReference type="NCBI Taxonomy" id="112090"/>
    <lineage>
        <taxon>Eukaryota</taxon>
        <taxon>Sar</taxon>
        <taxon>Stramenopiles</taxon>
        <taxon>Oomycota</taxon>
        <taxon>Saprolegniomycetes</taxon>
        <taxon>Saprolegniales</taxon>
        <taxon>Verrucalvaceae</taxon>
        <taxon>Aphanomyces</taxon>
    </lineage>
</organism>
<gene>
    <name evidence="1" type="ORF">DYB25_005234</name>
</gene>
<dbReference type="VEuPathDB" id="FungiDB:H257_04951"/>
<dbReference type="Proteomes" id="UP000266239">
    <property type="component" value="Unassembled WGS sequence"/>
</dbReference>
<dbReference type="EMBL" id="QUTA01005687">
    <property type="protein sequence ID" value="RHY14549.1"/>
    <property type="molecule type" value="Genomic_DNA"/>
</dbReference>